<feature type="region of interest" description="Disordered" evidence="1">
    <location>
        <begin position="1"/>
        <end position="38"/>
    </location>
</feature>
<evidence type="ECO:0000313" key="2">
    <source>
        <dbReference type="EMBL" id="KAG8625465.1"/>
    </source>
</evidence>
<dbReference type="EMBL" id="JAESVG020000008">
    <property type="protein sequence ID" value="KAG8625465.1"/>
    <property type="molecule type" value="Genomic_DNA"/>
</dbReference>
<sequence>MRKFKHLFSSRPRENDTSGEADIAHANPVTSHQTSETNRGSLLILPALVDPDDSKGYHVIRKTPRDVLDADNANVRKRSSARRSTILEDLHRIDRSVLNRDVLRPNRHSIDVGSYIRGNAKSSHERQTKSSNLGRKSSAPKTRHGAPEEATVTRCENGQARSFPTPVRAAETEPEIYHGDDKSVHTIPRKPVAGESPNESPHVPAVQNFEDQSVVGIQAATIEPRASVTKPHELDLTNTVDTSIHETWAPAVTHEKVDQHVQHVRQEHIQREIHTHDIFHRVLPIMHVEVLPARHFYPCSDGSLVEFNHASTPSTQKNIDRLIKDAFSAQTSSSRPLEGRRPFTARTFTGSEGDYRAYQDENGVSRQHTTWVHPPQLDQGAWLAKQTEDLVIA</sequence>
<dbReference type="AlphaFoldDB" id="A0A8K0L0Z6"/>
<feature type="region of interest" description="Disordered" evidence="1">
    <location>
        <begin position="180"/>
        <end position="202"/>
    </location>
</feature>
<reference evidence="2" key="1">
    <citation type="submission" date="2021-07" db="EMBL/GenBank/DDBJ databases">
        <title>Elsinoe batatas strain:CRI-CJ2 Genome sequencing and assembly.</title>
        <authorList>
            <person name="Huang L."/>
        </authorList>
    </citation>
    <scope>NUCLEOTIDE SEQUENCE</scope>
    <source>
        <strain evidence="2">CRI-CJ2</strain>
    </source>
</reference>
<dbReference type="PANTHER" id="PTHR38703:SF1">
    <property type="entry name" value="ALLERGEN"/>
    <property type="match status" value="1"/>
</dbReference>
<keyword evidence="3" id="KW-1185">Reference proteome</keyword>
<comment type="caution">
    <text evidence="2">The sequence shown here is derived from an EMBL/GenBank/DDBJ whole genome shotgun (WGS) entry which is preliminary data.</text>
</comment>
<dbReference type="OrthoDB" id="5325276at2759"/>
<evidence type="ECO:0000313" key="3">
    <source>
        <dbReference type="Proteomes" id="UP000809789"/>
    </source>
</evidence>
<dbReference type="Proteomes" id="UP000809789">
    <property type="component" value="Unassembled WGS sequence"/>
</dbReference>
<feature type="region of interest" description="Disordered" evidence="1">
    <location>
        <begin position="113"/>
        <end position="167"/>
    </location>
</feature>
<proteinExistence type="predicted"/>
<accession>A0A8K0L0Z6</accession>
<dbReference type="PANTHER" id="PTHR38703">
    <property type="entry name" value="CHROMOSOME 8, WHOLE GENOME SHOTGUN SEQUENCE"/>
    <property type="match status" value="1"/>
</dbReference>
<feature type="compositionally biased region" description="Polar residues" evidence="1">
    <location>
        <begin position="28"/>
        <end position="38"/>
    </location>
</feature>
<protein>
    <submittedName>
        <fullName evidence="2">Uncharacterized protein</fullName>
    </submittedName>
</protein>
<evidence type="ECO:0000256" key="1">
    <source>
        <dbReference type="SAM" id="MobiDB-lite"/>
    </source>
</evidence>
<name>A0A8K0L0Z6_9PEZI</name>
<gene>
    <name evidence="2" type="ORF">KVT40_007216</name>
</gene>
<organism evidence="2 3">
    <name type="scientific">Elsinoe batatas</name>
    <dbReference type="NCBI Taxonomy" id="2601811"/>
    <lineage>
        <taxon>Eukaryota</taxon>
        <taxon>Fungi</taxon>
        <taxon>Dikarya</taxon>
        <taxon>Ascomycota</taxon>
        <taxon>Pezizomycotina</taxon>
        <taxon>Dothideomycetes</taxon>
        <taxon>Dothideomycetidae</taxon>
        <taxon>Myriangiales</taxon>
        <taxon>Elsinoaceae</taxon>
        <taxon>Elsinoe</taxon>
    </lineage>
</organism>